<comment type="caution">
    <text evidence="11">The sequence shown here is derived from an EMBL/GenBank/DDBJ whole genome shotgun (WGS) entry which is preliminary data.</text>
</comment>
<dbReference type="GO" id="GO:0000155">
    <property type="term" value="F:phosphorelay sensor kinase activity"/>
    <property type="evidence" value="ECO:0007669"/>
    <property type="project" value="InterPro"/>
</dbReference>
<dbReference type="InterPro" id="IPR036890">
    <property type="entry name" value="HATPase_C_sf"/>
</dbReference>
<keyword evidence="8" id="KW-1133">Transmembrane helix</keyword>
<dbReference type="PANTHER" id="PTHR43065">
    <property type="entry name" value="SENSOR HISTIDINE KINASE"/>
    <property type="match status" value="1"/>
</dbReference>
<keyword evidence="4" id="KW-0808">Transferase</keyword>
<feature type="transmembrane region" description="Helical" evidence="8">
    <location>
        <begin position="6"/>
        <end position="25"/>
    </location>
</feature>
<dbReference type="Gene3D" id="3.30.565.10">
    <property type="entry name" value="Histidine kinase-like ATPase, C-terminal domain"/>
    <property type="match status" value="1"/>
</dbReference>
<dbReference type="Gene3D" id="1.10.287.130">
    <property type="match status" value="1"/>
</dbReference>
<proteinExistence type="predicted"/>
<dbReference type="InterPro" id="IPR036097">
    <property type="entry name" value="HisK_dim/P_sf"/>
</dbReference>
<dbReference type="SUPFAM" id="SSF47384">
    <property type="entry name" value="Homodimeric domain of signal transducing histidine kinase"/>
    <property type="match status" value="1"/>
</dbReference>
<dbReference type="SMART" id="SM00448">
    <property type="entry name" value="REC"/>
    <property type="match status" value="1"/>
</dbReference>
<evidence type="ECO:0000256" key="5">
    <source>
        <dbReference type="ARBA" id="ARBA00022777"/>
    </source>
</evidence>
<dbReference type="Gene3D" id="3.30.450.40">
    <property type="match status" value="1"/>
</dbReference>
<dbReference type="Gene3D" id="3.40.50.2300">
    <property type="match status" value="1"/>
</dbReference>
<dbReference type="Proteomes" id="UP000613160">
    <property type="component" value="Unassembled WGS sequence"/>
</dbReference>
<dbReference type="InterPro" id="IPR029016">
    <property type="entry name" value="GAF-like_dom_sf"/>
</dbReference>
<evidence type="ECO:0000256" key="6">
    <source>
        <dbReference type="PROSITE-ProRule" id="PRU00169"/>
    </source>
</evidence>
<reference evidence="11" key="1">
    <citation type="journal article" date="2014" name="Int. J. Syst. Evol. Microbiol.">
        <title>Complete genome sequence of Corynebacterium casei LMG S-19264T (=DSM 44701T), isolated from a smear-ripened cheese.</title>
        <authorList>
            <consortium name="US DOE Joint Genome Institute (JGI-PGF)"/>
            <person name="Walter F."/>
            <person name="Albersmeier A."/>
            <person name="Kalinowski J."/>
            <person name="Ruckert C."/>
        </authorList>
    </citation>
    <scope>NUCLEOTIDE SEQUENCE</scope>
    <source>
        <strain evidence="11">CGMCC 1.15493</strain>
    </source>
</reference>
<dbReference type="SUPFAM" id="SSF52172">
    <property type="entry name" value="CheY-like"/>
    <property type="match status" value="1"/>
</dbReference>
<evidence type="ECO:0000256" key="7">
    <source>
        <dbReference type="SAM" id="MobiDB-lite"/>
    </source>
</evidence>
<keyword evidence="3 6" id="KW-0597">Phosphoprotein</keyword>
<dbReference type="PROSITE" id="PS50109">
    <property type="entry name" value="HIS_KIN"/>
    <property type="match status" value="1"/>
</dbReference>
<dbReference type="InterPro" id="IPR005467">
    <property type="entry name" value="His_kinase_dom"/>
</dbReference>
<dbReference type="SUPFAM" id="SSF55874">
    <property type="entry name" value="ATPase domain of HSP90 chaperone/DNA topoisomerase II/histidine kinase"/>
    <property type="match status" value="1"/>
</dbReference>
<keyword evidence="8" id="KW-0472">Membrane</keyword>
<dbReference type="SMART" id="SM00388">
    <property type="entry name" value="HisKA"/>
    <property type="match status" value="1"/>
</dbReference>
<evidence type="ECO:0000259" key="9">
    <source>
        <dbReference type="PROSITE" id="PS50109"/>
    </source>
</evidence>
<evidence type="ECO:0000256" key="4">
    <source>
        <dbReference type="ARBA" id="ARBA00022679"/>
    </source>
</evidence>
<evidence type="ECO:0000313" key="11">
    <source>
        <dbReference type="EMBL" id="GGD34311.1"/>
    </source>
</evidence>
<gene>
    <name evidence="11" type="primary">virA</name>
    <name evidence="11" type="ORF">GCM10011335_41700</name>
</gene>
<protein>
    <recommendedName>
        <fullName evidence="2">histidine kinase</fullName>
        <ecNumber evidence="2">2.7.13.3</ecNumber>
    </recommendedName>
</protein>
<evidence type="ECO:0000256" key="3">
    <source>
        <dbReference type="ARBA" id="ARBA00022553"/>
    </source>
</evidence>
<dbReference type="InterPro" id="IPR004358">
    <property type="entry name" value="Sig_transdc_His_kin-like_C"/>
</dbReference>
<keyword evidence="8" id="KW-0812">Transmembrane</keyword>
<feature type="transmembrane region" description="Helical" evidence="8">
    <location>
        <begin position="244"/>
        <end position="266"/>
    </location>
</feature>
<dbReference type="InterPro" id="IPR001789">
    <property type="entry name" value="Sig_transdc_resp-reg_receiver"/>
</dbReference>
<dbReference type="InterPro" id="IPR003661">
    <property type="entry name" value="HisK_dim/P_dom"/>
</dbReference>
<evidence type="ECO:0000313" key="12">
    <source>
        <dbReference type="Proteomes" id="UP000613160"/>
    </source>
</evidence>
<feature type="region of interest" description="Disordered" evidence="7">
    <location>
        <begin position="830"/>
        <end position="851"/>
    </location>
</feature>
<dbReference type="CDD" id="cd00082">
    <property type="entry name" value="HisKA"/>
    <property type="match status" value="1"/>
</dbReference>
<dbReference type="PANTHER" id="PTHR43065:SF42">
    <property type="entry name" value="TWO-COMPONENT SENSOR PPRA"/>
    <property type="match status" value="1"/>
</dbReference>
<name>A0A917DET2_9HYPH</name>
<dbReference type="SMART" id="SM00387">
    <property type="entry name" value="HATPase_c"/>
    <property type="match status" value="1"/>
</dbReference>
<reference evidence="11" key="2">
    <citation type="submission" date="2020-09" db="EMBL/GenBank/DDBJ databases">
        <authorList>
            <person name="Sun Q."/>
            <person name="Zhou Y."/>
        </authorList>
    </citation>
    <scope>NUCLEOTIDE SEQUENCE</scope>
    <source>
        <strain evidence="11">CGMCC 1.15493</strain>
    </source>
</reference>
<dbReference type="InterPro" id="IPR045812">
    <property type="entry name" value="DAHL"/>
</dbReference>
<evidence type="ECO:0000256" key="8">
    <source>
        <dbReference type="SAM" id="Phobius"/>
    </source>
</evidence>
<dbReference type="Pfam" id="PF00512">
    <property type="entry name" value="HisKA"/>
    <property type="match status" value="1"/>
</dbReference>
<evidence type="ECO:0000256" key="1">
    <source>
        <dbReference type="ARBA" id="ARBA00000085"/>
    </source>
</evidence>
<dbReference type="InterPro" id="IPR003594">
    <property type="entry name" value="HATPase_dom"/>
</dbReference>
<comment type="catalytic activity">
    <reaction evidence="1">
        <text>ATP + protein L-histidine = ADP + protein N-phospho-L-histidine.</text>
        <dbReference type="EC" id="2.7.13.3"/>
    </reaction>
</comment>
<feature type="domain" description="Histidine kinase" evidence="9">
    <location>
        <begin position="464"/>
        <end position="687"/>
    </location>
</feature>
<feature type="domain" description="Response regulatory" evidence="10">
    <location>
        <begin position="710"/>
        <end position="825"/>
    </location>
</feature>
<sequence>MSRLSVFFGAAAGMLAILTTLFVLSMTPNDAEHQRTLEALRSIDTSNASLQRDVLQSRSSILRSYDPLVRSLEAMRRASDTLLKDLRGTDPQLTNVAAELRTALDRAADLVERFKSTNAVMQNSQIIFGDALEMVKDSLPGKHGEAHGRLTAVAGAAARFTREPSEENQTRLNLALNRLHFPFLADFRGPLVRALIIHGRMLANTFPIVDAIGADLQRVPVATLVQLYQARYLELHAAASGRAALFRVVLYGMALILCAYVAYLFVRLQQNAATLRERLALEAAIAAISTRFIDLDLSKLCREMETGLSVLGQLAGLDEARVLVRDEVSTEAPRSGDPKDRDKTTLLALAADWQGSDEPHGGIAVAKVSALPIGSCRNRLERLGYRSWLALPLQNAERQFGYLSLATLSRERSWPADEVALLRTAAEIFTNALQRARGDRERAFLETRLAESQRLESLGTLAGGIAHEYNNILGAILGYGELALAELDADGTPHRQVQQIVRAGRRAQTITDQILAFSRRRESRHRPMRTVPAVIEALELVRASLPQTIEIKTRFGNRDGVVLGDPAELQQVVMNLCANAAHAMEREGVVEVAIDEVSIVRGRELSHGRLQPGRYVRLAVRDSGHGMSPETLRRMFEPFFTTKTVGEGTGLGLSAVHGIVTAHKGMINAASELGKGSRIEAYFPRSDLLPVEEEDAAALDREIPRGGGEAILVVDADAQRRMLLEEMLAHLGYEAVGFGQTQSAMEALARNGDRFDLVLLDEGVVGAGGHDFRHFLRHSEAKLPVLVLAERGSGAGQCDESDAGGERLEKPLRMEALALALSRRLRGEASEIPTIATNGPSDAARSRRSQS</sequence>
<organism evidence="11 12">
    <name type="scientific">Aureimonas glaciei</name>
    <dbReference type="NCBI Taxonomy" id="1776957"/>
    <lineage>
        <taxon>Bacteria</taxon>
        <taxon>Pseudomonadati</taxon>
        <taxon>Pseudomonadota</taxon>
        <taxon>Alphaproteobacteria</taxon>
        <taxon>Hyphomicrobiales</taxon>
        <taxon>Aurantimonadaceae</taxon>
        <taxon>Aureimonas</taxon>
    </lineage>
</organism>
<dbReference type="NCBIfam" id="NF010411">
    <property type="entry name" value="PRK13837.1"/>
    <property type="match status" value="1"/>
</dbReference>
<keyword evidence="5 11" id="KW-0418">Kinase</keyword>
<dbReference type="Pfam" id="PF01590">
    <property type="entry name" value="GAF"/>
    <property type="match status" value="1"/>
</dbReference>
<dbReference type="PRINTS" id="PR00344">
    <property type="entry name" value="BCTRLSENSOR"/>
</dbReference>
<dbReference type="SUPFAM" id="SSF55781">
    <property type="entry name" value="GAF domain-like"/>
    <property type="match status" value="1"/>
</dbReference>
<dbReference type="PROSITE" id="PS50110">
    <property type="entry name" value="RESPONSE_REGULATORY"/>
    <property type="match status" value="1"/>
</dbReference>
<accession>A0A917DET2</accession>
<dbReference type="RefSeq" id="WP_188854388.1">
    <property type="nucleotide sequence ID" value="NZ_BMJJ01000011.1"/>
</dbReference>
<dbReference type="EC" id="2.7.13.3" evidence="2"/>
<feature type="modified residue" description="4-aspartylphosphate" evidence="6">
    <location>
        <position position="761"/>
    </location>
</feature>
<dbReference type="InterPro" id="IPR003018">
    <property type="entry name" value="GAF"/>
</dbReference>
<keyword evidence="12" id="KW-1185">Reference proteome</keyword>
<dbReference type="AlphaFoldDB" id="A0A917DET2"/>
<dbReference type="EMBL" id="BMJJ01000011">
    <property type="protein sequence ID" value="GGD34311.1"/>
    <property type="molecule type" value="Genomic_DNA"/>
</dbReference>
<dbReference type="Pfam" id="PF19443">
    <property type="entry name" value="DAHL"/>
    <property type="match status" value="1"/>
</dbReference>
<dbReference type="Pfam" id="PF02518">
    <property type="entry name" value="HATPase_c"/>
    <property type="match status" value="1"/>
</dbReference>
<evidence type="ECO:0000259" key="10">
    <source>
        <dbReference type="PROSITE" id="PS50110"/>
    </source>
</evidence>
<dbReference type="InterPro" id="IPR011006">
    <property type="entry name" value="CheY-like_superfamily"/>
</dbReference>
<evidence type="ECO:0000256" key="2">
    <source>
        <dbReference type="ARBA" id="ARBA00012438"/>
    </source>
</evidence>